<dbReference type="RefSeq" id="WP_183548155.1">
    <property type="nucleotide sequence ID" value="NZ_BMQT01000010.1"/>
</dbReference>
<evidence type="ECO:0000313" key="2">
    <source>
        <dbReference type="Proteomes" id="UP000577707"/>
    </source>
</evidence>
<gene>
    <name evidence="1" type="ORF">FHS12_003744</name>
</gene>
<accession>A0A7W5A6U8</accession>
<proteinExistence type="predicted"/>
<dbReference type="Gene3D" id="2.60.120.10">
    <property type="entry name" value="Jelly Rolls"/>
    <property type="match status" value="1"/>
</dbReference>
<dbReference type="SUPFAM" id="SSF51182">
    <property type="entry name" value="RmlC-like cupins"/>
    <property type="match status" value="1"/>
</dbReference>
<evidence type="ECO:0000313" key="1">
    <source>
        <dbReference type="EMBL" id="MBB3090782.1"/>
    </source>
</evidence>
<sequence>MTTATGNAYDDGAERRGWLIGHFIDPDTSPLHSTDVEIKWGTHTAGEERHEWTVAEEEVRTTMVMLLRGHFAVRLPDGDQEMKREGDFVVFGPGTSHSWQAFDDSIVLTVRWPSVV</sequence>
<dbReference type="Proteomes" id="UP000577707">
    <property type="component" value="Unassembled WGS sequence"/>
</dbReference>
<comment type="caution">
    <text evidence="1">The sequence shown here is derived from an EMBL/GenBank/DDBJ whole genome shotgun (WGS) entry which is preliminary data.</text>
</comment>
<name>A0A7W5A6U8_9ACTN</name>
<dbReference type="InterPro" id="IPR014710">
    <property type="entry name" value="RmlC-like_jellyroll"/>
</dbReference>
<organism evidence="1 2">
    <name type="scientific">Nocardioides albus</name>
    <dbReference type="NCBI Taxonomy" id="1841"/>
    <lineage>
        <taxon>Bacteria</taxon>
        <taxon>Bacillati</taxon>
        <taxon>Actinomycetota</taxon>
        <taxon>Actinomycetes</taxon>
        <taxon>Propionibacteriales</taxon>
        <taxon>Nocardioidaceae</taxon>
        <taxon>Nocardioides</taxon>
    </lineage>
</organism>
<dbReference type="EMBL" id="JACHXG010000008">
    <property type="protein sequence ID" value="MBB3090782.1"/>
    <property type="molecule type" value="Genomic_DNA"/>
</dbReference>
<dbReference type="InterPro" id="IPR011051">
    <property type="entry name" value="RmlC_Cupin_sf"/>
</dbReference>
<reference evidence="1 2" key="1">
    <citation type="submission" date="2020-08" db="EMBL/GenBank/DDBJ databases">
        <title>Genomic Encyclopedia of Type Strains, Phase III (KMG-III): the genomes of soil and plant-associated and newly described type strains.</title>
        <authorList>
            <person name="Whitman W."/>
        </authorList>
    </citation>
    <scope>NUCLEOTIDE SEQUENCE [LARGE SCALE GENOMIC DNA]</scope>
    <source>
        <strain evidence="1 2">CECT 3302</strain>
    </source>
</reference>
<dbReference type="AlphaFoldDB" id="A0A7W5A6U8"/>
<keyword evidence="2" id="KW-1185">Reference proteome</keyword>
<evidence type="ECO:0008006" key="3">
    <source>
        <dbReference type="Google" id="ProtNLM"/>
    </source>
</evidence>
<protein>
    <recommendedName>
        <fullName evidence="3">Signal peptidase I</fullName>
    </recommendedName>
</protein>